<organism evidence="6 7">
    <name type="scientific">Petromyzon marinus</name>
    <name type="common">Sea lamprey</name>
    <dbReference type="NCBI Taxonomy" id="7757"/>
    <lineage>
        <taxon>Eukaryota</taxon>
        <taxon>Metazoa</taxon>
        <taxon>Chordata</taxon>
        <taxon>Craniata</taxon>
        <taxon>Vertebrata</taxon>
        <taxon>Cyclostomata</taxon>
        <taxon>Hyperoartia</taxon>
        <taxon>Petromyzontiformes</taxon>
        <taxon>Petromyzontidae</taxon>
        <taxon>Petromyzon</taxon>
    </lineage>
</organism>
<keyword evidence="3" id="KW-0677">Repeat</keyword>
<dbReference type="AlphaFoldDB" id="A0AAJ7UKJ9"/>
<dbReference type="InterPro" id="IPR036300">
    <property type="entry name" value="MIR_dom_sf"/>
</dbReference>
<dbReference type="PANTHER" id="PTHR46809:SF1">
    <property type="entry name" value="STROMAL CELL-DERIVED FACTOR 2-LIKE PROTEIN 1"/>
    <property type="match status" value="1"/>
</dbReference>
<keyword evidence="6" id="KW-1185">Reference proteome</keyword>
<evidence type="ECO:0000256" key="2">
    <source>
        <dbReference type="ARBA" id="ARBA00022729"/>
    </source>
</evidence>
<evidence type="ECO:0000313" key="7">
    <source>
        <dbReference type="RefSeq" id="XP_032836926.1"/>
    </source>
</evidence>
<dbReference type="CDD" id="cd23293">
    <property type="entry name" value="beta-trefoil_MIR_SDF2_meta"/>
    <property type="match status" value="1"/>
</dbReference>
<dbReference type="GeneID" id="116958436"/>
<dbReference type="GO" id="GO:0005783">
    <property type="term" value="C:endoplasmic reticulum"/>
    <property type="evidence" value="ECO:0007669"/>
    <property type="project" value="UniProtKB-ARBA"/>
</dbReference>
<feature type="signal peptide" evidence="4">
    <location>
        <begin position="1"/>
        <end position="30"/>
    </location>
</feature>
<proteinExistence type="predicted"/>
<accession>A0AAJ7UKJ9</accession>
<dbReference type="RefSeq" id="XP_032836926.1">
    <property type="nucleotide sequence ID" value="XM_032981035.1"/>
</dbReference>
<dbReference type="InterPro" id="IPR016093">
    <property type="entry name" value="MIR_motif"/>
</dbReference>
<dbReference type="GO" id="GO:0032991">
    <property type="term" value="C:protein-containing complex"/>
    <property type="evidence" value="ECO:0007669"/>
    <property type="project" value="UniProtKB-ARBA"/>
</dbReference>
<dbReference type="FunFam" id="2.80.10.50:FF:000023">
    <property type="entry name" value="Stromal cell-derived factor 2-like 1"/>
    <property type="match status" value="1"/>
</dbReference>
<evidence type="ECO:0000256" key="4">
    <source>
        <dbReference type="SAM" id="SignalP"/>
    </source>
</evidence>
<dbReference type="KEGG" id="pmrn:116958436"/>
<dbReference type="CTD" id="6388"/>
<dbReference type="PROSITE" id="PS50919">
    <property type="entry name" value="MIR"/>
    <property type="match status" value="3"/>
</dbReference>
<evidence type="ECO:0000259" key="5">
    <source>
        <dbReference type="PROSITE" id="PS50919"/>
    </source>
</evidence>
<dbReference type="SMART" id="SM00472">
    <property type="entry name" value="MIR"/>
    <property type="match status" value="3"/>
</dbReference>
<dbReference type="Proteomes" id="UP001318040">
    <property type="component" value="Chromosome 77"/>
</dbReference>
<feature type="domain" description="MIR" evidence="5">
    <location>
        <begin position="108"/>
        <end position="163"/>
    </location>
</feature>
<feature type="domain" description="MIR" evidence="5">
    <location>
        <begin position="43"/>
        <end position="97"/>
    </location>
</feature>
<comment type="subcellular location">
    <subcellularLocation>
        <location evidence="1">Secreted</location>
    </subcellularLocation>
</comment>
<keyword evidence="2 4" id="KW-0732">Signal</keyword>
<dbReference type="Pfam" id="PF02815">
    <property type="entry name" value="MIR"/>
    <property type="match status" value="1"/>
</dbReference>
<reference evidence="7" key="1">
    <citation type="submission" date="2025-08" db="UniProtKB">
        <authorList>
            <consortium name="RefSeq"/>
        </authorList>
    </citation>
    <scope>IDENTIFICATION</scope>
    <source>
        <tissue evidence="7">Sperm</tissue>
    </source>
</reference>
<protein>
    <submittedName>
        <fullName evidence="7">Stromal cell-derived factor 2-like</fullName>
    </submittedName>
</protein>
<dbReference type="Gene3D" id="2.80.10.50">
    <property type="match status" value="1"/>
</dbReference>
<sequence length="253" mass="25974">MAPSPLLTTLLTTPLTTLLTTLLVVSAAAAAAAAAAAGGGGEAGAVTCGSLLKLLNSHHGVRLHSHDVKYGSGSGQQSVTGVEDADDGNSYWRVRSAATAASPRCQRGQPVRCGQAVRLTHVNTGRNLHSHHFSSPLSGNQEVSAFGEGGEGDELDAWEVQCPSSSSSTSWWSRDVAVRLRHVATGVFLSVTGERYGRPISGQREVHAMATPGAHNLWQAAEGVFLKTPPVAAEAVEAARGDGAGDAGGHGEL</sequence>
<name>A0AAJ7UKJ9_PETMA</name>
<evidence type="ECO:0000313" key="6">
    <source>
        <dbReference type="Proteomes" id="UP001318040"/>
    </source>
</evidence>
<gene>
    <name evidence="7" type="primary">LOC116958436</name>
</gene>
<dbReference type="SUPFAM" id="SSF82109">
    <property type="entry name" value="MIR domain"/>
    <property type="match status" value="1"/>
</dbReference>
<dbReference type="PANTHER" id="PTHR46809">
    <property type="entry name" value="STROMAL CELL-DERIVED FACTOR 2-LIKE PROTEIN"/>
    <property type="match status" value="1"/>
</dbReference>
<dbReference type="GO" id="GO:0005576">
    <property type="term" value="C:extracellular region"/>
    <property type="evidence" value="ECO:0007669"/>
    <property type="project" value="UniProtKB-SubCell"/>
</dbReference>
<evidence type="ECO:0000256" key="3">
    <source>
        <dbReference type="ARBA" id="ARBA00022737"/>
    </source>
</evidence>
<feature type="domain" description="MIR" evidence="5">
    <location>
        <begin position="166"/>
        <end position="223"/>
    </location>
</feature>
<evidence type="ECO:0000256" key="1">
    <source>
        <dbReference type="ARBA" id="ARBA00004613"/>
    </source>
</evidence>
<feature type="chain" id="PRO_5042499759" evidence="4">
    <location>
        <begin position="31"/>
        <end position="253"/>
    </location>
</feature>